<sequence>MAKKKDDNTVQRVEKHIINENHELYKLLNHYTFLSKNLYNYANYQLRQVFILTSKLKEDKEITFEQHEYLNAINAKVDKFNELREVNFQKAKQRAIEQGKELNKKLKLINYFNENNKYLGYDFLEYLVKDGIDYKSLMAQVSQQTLKLLDKNWISFFESIKDWSKHKEKYNGRPKLPNYKKKNGKNILVFTNQNCKQKERYIQFPQCFNKYELKTNINGKLQQVRILPRNKHYVIEVIYKIEKKEKLNDNGKYISIDVGLDNFATVVNNIGLKPIIINGKGLKSINRYYNKKLSYYKEIAKRMNNLDYTNRMNRLTIKRNNKIADFIHKASKKVIDYALKNNINTIIVGNNKDWKSKSNMSKVVNQSFVGIPHQEFINKLIYKCENVGLSIIITEESYTSGTSFLDNELPIKENYNKKRRVYRGLFVSNNGIKINADVNGAYQIMRKVFSNVKADEIEGIGLSPIRVNVS</sequence>
<evidence type="ECO:0000256" key="3">
    <source>
        <dbReference type="ARBA" id="ARBA00023125"/>
    </source>
</evidence>
<reference evidence="7" key="1">
    <citation type="submission" date="2019-04" db="EMBL/GenBank/DDBJ databases">
        <title>Genome sequencing of Clostridium botulinum Groups I-IV and Clostridium butyricum.</title>
        <authorList>
            <person name="Brunt J."/>
            <person name="Van Vliet A.H.M."/>
            <person name="Stringer S.C."/>
            <person name="Carter A.T."/>
            <person name="Peck M.W."/>
        </authorList>
    </citation>
    <scope>NUCLEOTIDE SEQUENCE</scope>
    <source>
        <strain evidence="7">Colworth BL165</strain>
    </source>
</reference>
<evidence type="ECO:0000259" key="5">
    <source>
        <dbReference type="Pfam" id="PF01385"/>
    </source>
</evidence>
<evidence type="ECO:0000256" key="1">
    <source>
        <dbReference type="ARBA" id="ARBA00008761"/>
    </source>
</evidence>
<evidence type="ECO:0000256" key="4">
    <source>
        <dbReference type="ARBA" id="ARBA00023172"/>
    </source>
</evidence>
<comment type="caution">
    <text evidence="7">The sequence shown here is derived from an EMBL/GenBank/DDBJ whole genome shotgun (WGS) entry which is preliminary data.</text>
</comment>
<dbReference type="GO" id="GO:0006310">
    <property type="term" value="P:DNA recombination"/>
    <property type="evidence" value="ECO:0007669"/>
    <property type="project" value="UniProtKB-KW"/>
</dbReference>
<organism evidence="7">
    <name type="scientific">Clostridium botulinum</name>
    <dbReference type="NCBI Taxonomy" id="1491"/>
    <lineage>
        <taxon>Bacteria</taxon>
        <taxon>Bacillati</taxon>
        <taxon>Bacillota</taxon>
        <taxon>Clostridia</taxon>
        <taxon>Eubacteriales</taxon>
        <taxon>Clostridiaceae</taxon>
        <taxon>Clostridium</taxon>
    </lineage>
</organism>
<evidence type="ECO:0000313" key="7">
    <source>
        <dbReference type="EMBL" id="NFD86683.1"/>
    </source>
</evidence>
<keyword evidence="4" id="KW-0233">DNA recombination</keyword>
<dbReference type="NCBIfam" id="NF040570">
    <property type="entry name" value="guided_TnpB"/>
    <property type="match status" value="1"/>
</dbReference>
<proteinExistence type="inferred from homology"/>
<evidence type="ECO:0000256" key="2">
    <source>
        <dbReference type="ARBA" id="ARBA00022578"/>
    </source>
</evidence>
<name>A0A6G4D6Z1_CLOBO</name>
<feature type="domain" description="Cas12f1-like TNB" evidence="6">
    <location>
        <begin position="373"/>
        <end position="444"/>
    </location>
</feature>
<keyword evidence="3" id="KW-0238">DNA-binding</keyword>
<dbReference type="NCBIfam" id="TIGR01766">
    <property type="entry name" value="IS200/IS605 family accessory protein TnpB-like domain"/>
    <property type="match status" value="1"/>
</dbReference>
<accession>A0A6G4D6Z1</accession>
<dbReference type="GO" id="GO:0003677">
    <property type="term" value="F:DNA binding"/>
    <property type="evidence" value="ECO:0007669"/>
    <property type="project" value="UniProtKB-KW"/>
</dbReference>
<dbReference type="InterPro" id="IPR001959">
    <property type="entry name" value="Transposase"/>
</dbReference>
<keyword evidence="2" id="KW-0815">Transposition</keyword>
<dbReference type="GO" id="GO:0032196">
    <property type="term" value="P:transposition"/>
    <property type="evidence" value="ECO:0007669"/>
    <property type="project" value="UniProtKB-KW"/>
</dbReference>
<dbReference type="EMBL" id="SWNS01000001">
    <property type="protein sequence ID" value="NFD86683.1"/>
    <property type="molecule type" value="Genomic_DNA"/>
</dbReference>
<dbReference type="AlphaFoldDB" id="A0A6G4D6Z1"/>
<gene>
    <name evidence="7" type="ORF">FCV13_01410</name>
</gene>
<dbReference type="InterPro" id="IPR010095">
    <property type="entry name" value="Cas12f1-like_TNB"/>
</dbReference>
<comment type="similarity">
    <text evidence="1">In the C-terminal section; belongs to the transposase 35 family.</text>
</comment>
<feature type="domain" description="Probable transposase IS891/IS1136/IS1341" evidence="5">
    <location>
        <begin position="237"/>
        <end position="354"/>
    </location>
</feature>
<evidence type="ECO:0000259" key="6">
    <source>
        <dbReference type="Pfam" id="PF07282"/>
    </source>
</evidence>
<dbReference type="Pfam" id="PF01385">
    <property type="entry name" value="OrfB_IS605"/>
    <property type="match status" value="1"/>
</dbReference>
<dbReference type="Pfam" id="PF07282">
    <property type="entry name" value="Cas12f1-like_TNB"/>
    <property type="match status" value="1"/>
</dbReference>
<protein>
    <submittedName>
        <fullName evidence="7">IS200/IS605 family element transposase accessory protein TnpB</fullName>
    </submittedName>
</protein>